<dbReference type="EMBL" id="LUGH01000083">
    <property type="protein sequence ID" value="OBZ89686.1"/>
    <property type="molecule type" value="Genomic_DNA"/>
</dbReference>
<gene>
    <name evidence="4" type="primary">dnaJ_1</name>
    <name evidence="4" type="ORF">A0J61_02277</name>
</gene>
<name>A0A1C7NMI9_9FUNG</name>
<keyword evidence="5" id="KW-1185">Reference proteome</keyword>
<organism evidence="4 5">
    <name type="scientific">Choanephora cucurbitarum</name>
    <dbReference type="NCBI Taxonomy" id="101091"/>
    <lineage>
        <taxon>Eukaryota</taxon>
        <taxon>Fungi</taxon>
        <taxon>Fungi incertae sedis</taxon>
        <taxon>Mucoromycota</taxon>
        <taxon>Mucoromycotina</taxon>
        <taxon>Mucoromycetes</taxon>
        <taxon>Mucorales</taxon>
        <taxon>Mucorineae</taxon>
        <taxon>Choanephoraceae</taxon>
        <taxon>Choanephoroideae</taxon>
        <taxon>Choanephora</taxon>
    </lineage>
</organism>
<sequence>MLEDLYRALGLTGSASLEEIKKAYRLLAKEYHPDKNKDGAEKFKEISHAYSILTDPEKRKEYAAKQYAEAPSRQYSYSFNMHDPFANPFGFPFFTRDPPPPPPPQASNPPSKITI</sequence>
<dbReference type="SUPFAM" id="SSF46565">
    <property type="entry name" value="Chaperone J-domain"/>
    <property type="match status" value="1"/>
</dbReference>
<keyword evidence="1" id="KW-0143">Chaperone</keyword>
<evidence type="ECO:0000256" key="2">
    <source>
        <dbReference type="SAM" id="MobiDB-lite"/>
    </source>
</evidence>
<protein>
    <submittedName>
        <fullName evidence="4">Chaperone protein DnaJ</fullName>
    </submittedName>
</protein>
<dbReference type="Pfam" id="PF00226">
    <property type="entry name" value="DnaJ"/>
    <property type="match status" value="1"/>
</dbReference>
<reference evidence="4 5" key="1">
    <citation type="submission" date="2016-03" db="EMBL/GenBank/DDBJ databases">
        <title>Choanephora cucurbitarum.</title>
        <authorList>
            <person name="Min B."/>
            <person name="Park H."/>
            <person name="Park J.-H."/>
            <person name="Shin H.-D."/>
            <person name="Choi I.-G."/>
        </authorList>
    </citation>
    <scope>NUCLEOTIDE SEQUENCE [LARGE SCALE GENOMIC DNA]</scope>
    <source>
        <strain evidence="4 5">KUS-F28377</strain>
    </source>
</reference>
<evidence type="ECO:0000313" key="4">
    <source>
        <dbReference type="EMBL" id="OBZ89686.1"/>
    </source>
</evidence>
<dbReference type="Gene3D" id="1.10.287.110">
    <property type="entry name" value="DnaJ domain"/>
    <property type="match status" value="1"/>
</dbReference>
<dbReference type="PROSITE" id="PS00636">
    <property type="entry name" value="DNAJ_1"/>
    <property type="match status" value="1"/>
</dbReference>
<feature type="compositionally biased region" description="Pro residues" evidence="2">
    <location>
        <begin position="97"/>
        <end position="107"/>
    </location>
</feature>
<dbReference type="GO" id="GO:0051087">
    <property type="term" value="F:protein-folding chaperone binding"/>
    <property type="evidence" value="ECO:0007669"/>
    <property type="project" value="TreeGrafter"/>
</dbReference>
<dbReference type="PANTHER" id="PTHR44360">
    <property type="entry name" value="DNAJ HOMOLOG SUBFAMILY B MEMBER 9"/>
    <property type="match status" value="1"/>
</dbReference>
<feature type="domain" description="J" evidence="3">
    <location>
        <begin position="4"/>
        <end position="66"/>
    </location>
</feature>
<dbReference type="GO" id="GO:0051787">
    <property type="term" value="F:misfolded protein binding"/>
    <property type="evidence" value="ECO:0007669"/>
    <property type="project" value="TreeGrafter"/>
</dbReference>
<dbReference type="InterPro" id="IPR018253">
    <property type="entry name" value="DnaJ_domain_CS"/>
</dbReference>
<dbReference type="GO" id="GO:0036503">
    <property type="term" value="P:ERAD pathway"/>
    <property type="evidence" value="ECO:0007669"/>
    <property type="project" value="TreeGrafter"/>
</dbReference>
<dbReference type="Proteomes" id="UP000093000">
    <property type="component" value="Unassembled WGS sequence"/>
</dbReference>
<dbReference type="PRINTS" id="PR00625">
    <property type="entry name" value="JDOMAIN"/>
</dbReference>
<dbReference type="InterPro" id="IPR051948">
    <property type="entry name" value="Hsp70_co-chaperone_J-domain"/>
</dbReference>
<dbReference type="AlphaFoldDB" id="A0A1C7NMI9"/>
<dbReference type="InterPro" id="IPR001623">
    <property type="entry name" value="DnaJ_domain"/>
</dbReference>
<dbReference type="OrthoDB" id="10250354at2759"/>
<evidence type="ECO:0000313" key="5">
    <source>
        <dbReference type="Proteomes" id="UP000093000"/>
    </source>
</evidence>
<dbReference type="STRING" id="101091.A0A1C7NMI9"/>
<accession>A0A1C7NMI9</accession>
<evidence type="ECO:0000256" key="1">
    <source>
        <dbReference type="ARBA" id="ARBA00023186"/>
    </source>
</evidence>
<dbReference type="SMART" id="SM00271">
    <property type="entry name" value="DnaJ"/>
    <property type="match status" value="1"/>
</dbReference>
<comment type="caution">
    <text evidence="4">The sequence shown here is derived from an EMBL/GenBank/DDBJ whole genome shotgun (WGS) entry which is preliminary data.</text>
</comment>
<dbReference type="GO" id="GO:0005783">
    <property type="term" value="C:endoplasmic reticulum"/>
    <property type="evidence" value="ECO:0007669"/>
    <property type="project" value="TreeGrafter"/>
</dbReference>
<proteinExistence type="predicted"/>
<dbReference type="PANTHER" id="PTHR44360:SF1">
    <property type="entry name" value="DNAJ HOMOLOG SUBFAMILY B MEMBER 9"/>
    <property type="match status" value="1"/>
</dbReference>
<dbReference type="PROSITE" id="PS50076">
    <property type="entry name" value="DNAJ_2"/>
    <property type="match status" value="1"/>
</dbReference>
<dbReference type="InterPro" id="IPR036869">
    <property type="entry name" value="J_dom_sf"/>
</dbReference>
<feature type="region of interest" description="Disordered" evidence="2">
    <location>
        <begin position="92"/>
        <end position="115"/>
    </location>
</feature>
<evidence type="ECO:0000259" key="3">
    <source>
        <dbReference type="PROSITE" id="PS50076"/>
    </source>
</evidence>
<dbReference type="CDD" id="cd06257">
    <property type="entry name" value="DnaJ"/>
    <property type="match status" value="1"/>
</dbReference>
<dbReference type="InParanoid" id="A0A1C7NMI9"/>